<evidence type="ECO:0000313" key="3">
    <source>
        <dbReference type="Proteomes" id="UP000271098"/>
    </source>
</evidence>
<gene>
    <name evidence="2" type="ORF">GPUH_LOCUS12866</name>
</gene>
<reference evidence="4" key="1">
    <citation type="submission" date="2016-06" db="UniProtKB">
        <authorList>
            <consortium name="WormBaseParasite"/>
        </authorList>
    </citation>
    <scope>IDENTIFICATION</scope>
</reference>
<evidence type="ECO:0000256" key="1">
    <source>
        <dbReference type="SAM" id="MobiDB-lite"/>
    </source>
</evidence>
<dbReference type="OrthoDB" id="10039716at2759"/>
<reference evidence="2 3" key="2">
    <citation type="submission" date="2018-11" db="EMBL/GenBank/DDBJ databases">
        <authorList>
            <consortium name="Pathogen Informatics"/>
        </authorList>
    </citation>
    <scope>NUCLEOTIDE SEQUENCE [LARGE SCALE GENOMIC DNA]</scope>
</reference>
<dbReference type="AlphaFoldDB" id="A0A183DVX5"/>
<feature type="region of interest" description="Disordered" evidence="1">
    <location>
        <begin position="44"/>
        <end position="69"/>
    </location>
</feature>
<dbReference type="Proteomes" id="UP000271098">
    <property type="component" value="Unassembled WGS sequence"/>
</dbReference>
<dbReference type="WBParaSite" id="GPUH_0001288001-mRNA-1">
    <property type="protein sequence ID" value="GPUH_0001288001-mRNA-1"/>
    <property type="gene ID" value="GPUH_0001288001"/>
</dbReference>
<organism evidence="4">
    <name type="scientific">Gongylonema pulchrum</name>
    <dbReference type="NCBI Taxonomy" id="637853"/>
    <lineage>
        <taxon>Eukaryota</taxon>
        <taxon>Metazoa</taxon>
        <taxon>Ecdysozoa</taxon>
        <taxon>Nematoda</taxon>
        <taxon>Chromadorea</taxon>
        <taxon>Rhabditida</taxon>
        <taxon>Spirurina</taxon>
        <taxon>Spiruromorpha</taxon>
        <taxon>Spiruroidea</taxon>
        <taxon>Gongylonematidae</taxon>
        <taxon>Gongylonema</taxon>
    </lineage>
</organism>
<evidence type="ECO:0000313" key="2">
    <source>
        <dbReference type="EMBL" id="VDN21180.1"/>
    </source>
</evidence>
<keyword evidence="3" id="KW-1185">Reference proteome</keyword>
<accession>A0A183DVX5</accession>
<feature type="compositionally biased region" description="Polar residues" evidence="1">
    <location>
        <begin position="44"/>
        <end position="56"/>
    </location>
</feature>
<evidence type="ECO:0000313" key="4">
    <source>
        <dbReference type="WBParaSite" id="GPUH_0001288001-mRNA-1"/>
    </source>
</evidence>
<dbReference type="EMBL" id="UYRT01079672">
    <property type="protein sequence ID" value="VDN21180.1"/>
    <property type="molecule type" value="Genomic_DNA"/>
</dbReference>
<sequence length="69" mass="7938">MRKEKWRQLLTTSSICVAQARKEYERQLSLSYTAQQQGMLLRDNSSNLMPTSQPSATLLYPPFSQQTVT</sequence>
<name>A0A183DVX5_9BILA</name>
<protein>
    <submittedName>
        <fullName evidence="2 4">Uncharacterized protein</fullName>
    </submittedName>
</protein>
<proteinExistence type="predicted"/>